<dbReference type="EMBL" id="QWKZ01000017">
    <property type="protein sequence ID" value="RIH87910.1"/>
    <property type="molecule type" value="Genomic_DNA"/>
</dbReference>
<evidence type="ECO:0000256" key="2">
    <source>
        <dbReference type="ARBA" id="ARBA00022963"/>
    </source>
</evidence>
<keyword evidence="3 4" id="KW-0443">Lipid metabolism</keyword>
<organism evidence="6 7">
    <name type="scientific">Meiothermus luteus</name>
    <dbReference type="NCBI Taxonomy" id="2026184"/>
    <lineage>
        <taxon>Bacteria</taxon>
        <taxon>Thermotogati</taxon>
        <taxon>Deinococcota</taxon>
        <taxon>Deinococci</taxon>
        <taxon>Thermales</taxon>
        <taxon>Thermaceae</taxon>
        <taxon>Meiothermus</taxon>
    </lineage>
</organism>
<feature type="domain" description="PNPLA" evidence="5">
    <location>
        <begin position="9"/>
        <end position="165"/>
    </location>
</feature>
<keyword evidence="7" id="KW-1185">Reference proteome</keyword>
<dbReference type="PROSITE" id="PS51635">
    <property type="entry name" value="PNPLA"/>
    <property type="match status" value="1"/>
</dbReference>
<dbReference type="PANTHER" id="PTHR14226">
    <property type="entry name" value="NEUROPATHY TARGET ESTERASE/SWISS CHEESE D.MELANOGASTER"/>
    <property type="match status" value="1"/>
</dbReference>
<dbReference type="GO" id="GO:0016042">
    <property type="term" value="P:lipid catabolic process"/>
    <property type="evidence" value="ECO:0007669"/>
    <property type="project" value="UniProtKB-UniRule"/>
</dbReference>
<dbReference type="AlphaFoldDB" id="A0A399EWB4"/>
<evidence type="ECO:0000313" key="7">
    <source>
        <dbReference type="Proteomes" id="UP000265800"/>
    </source>
</evidence>
<dbReference type="InterPro" id="IPR016035">
    <property type="entry name" value="Acyl_Trfase/lysoPLipase"/>
</dbReference>
<keyword evidence="2 4" id="KW-0442">Lipid degradation</keyword>
<keyword evidence="1 4" id="KW-0378">Hydrolase</keyword>
<sequence>MDGCKRFGLALGGGGARGYAHIGVVRVLQREGFKPCAIAGTSMGSIMAAIFAAGHSADEVQELLSQTSFWRFLDINPFDDMLNFSELVRVLEPLLPRRIEEFPIPLGITATDLITGTEVYFRQGDVFQAIRASIAYPGAINPIWVDHQLLADGGILNQIPVDLVRFLGAERVIAVDVTPLQVLREQPQKKTWWERVFRRGIESNPIQNVYRAVEIMQIRLAEVKLAITRPDLVLRPRLEGIGLFSFQQLEQAIRDGESAAEEALEAIRELLLDSDQGPAQPPGL</sequence>
<dbReference type="InterPro" id="IPR002641">
    <property type="entry name" value="PNPLA_dom"/>
</dbReference>
<feature type="active site" description="Proton acceptor" evidence="4">
    <location>
        <position position="152"/>
    </location>
</feature>
<proteinExistence type="predicted"/>
<feature type="active site" description="Nucleophile" evidence="4">
    <location>
        <position position="42"/>
    </location>
</feature>
<evidence type="ECO:0000259" key="5">
    <source>
        <dbReference type="PROSITE" id="PS51635"/>
    </source>
</evidence>
<dbReference type="RefSeq" id="WP_119359457.1">
    <property type="nucleotide sequence ID" value="NZ_QWKZ01000017.1"/>
</dbReference>
<dbReference type="Pfam" id="PF01734">
    <property type="entry name" value="Patatin"/>
    <property type="match status" value="1"/>
</dbReference>
<dbReference type="SUPFAM" id="SSF52151">
    <property type="entry name" value="FabD/lysophospholipase-like"/>
    <property type="match status" value="1"/>
</dbReference>
<dbReference type="OrthoDB" id="9770965at2"/>
<name>A0A399EWB4_9DEIN</name>
<gene>
    <name evidence="6" type="ORF">Mlute_00783</name>
</gene>
<dbReference type="PANTHER" id="PTHR14226:SF76">
    <property type="entry name" value="NTE FAMILY PROTEIN RSSA"/>
    <property type="match status" value="1"/>
</dbReference>
<evidence type="ECO:0000313" key="6">
    <source>
        <dbReference type="EMBL" id="RIH87910.1"/>
    </source>
</evidence>
<dbReference type="Proteomes" id="UP000265800">
    <property type="component" value="Unassembled WGS sequence"/>
</dbReference>
<dbReference type="GO" id="GO:0016787">
    <property type="term" value="F:hydrolase activity"/>
    <property type="evidence" value="ECO:0007669"/>
    <property type="project" value="UniProtKB-UniRule"/>
</dbReference>
<feature type="short sequence motif" description="GXGXXG" evidence="4">
    <location>
        <begin position="13"/>
        <end position="18"/>
    </location>
</feature>
<accession>A0A399EWB4</accession>
<reference evidence="6 7" key="1">
    <citation type="submission" date="2018-08" db="EMBL/GenBank/DDBJ databases">
        <title>Meiothermus luteus KCTC 52599 genome sequencing project.</title>
        <authorList>
            <person name="Da Costa M.S."/>
            <person name="Albuquerque L."/>
            <person name="Raposo P."/>
            <person name="Froufe H.J.C."/>
            <person name="Barroso C.S."/>
            <person name="Egas C."/>
        </authorList>
    </citation>
    <scope>NUCLEOTIDE SEQUENCE [LARGE SCALE GENOMIC DNA]</scope>
    <source>
        <strain evidence="6 7">KCTC 52599</strain>
    </source>
</reference>
<comment type="caution">
    <text evidence="6">The sequence shown here is derived from an EMBL/GenBank/DDBJ whole genome shotgun (WGS) entry which is preliminary data.</text>
</comment>
<protein>
    <submittedName>
        <fullName evidence="6">Putative NTE family protein</fullName>
    </submittedName>
</protein>
<feature type="short sequence motif" description="DGA/G" evidence="4">
    <location>
        <begin position="152"/>
        <end position="154"/>
    </location>
</feature>
<dbReference type="Gene3D" id="3.40.1090.10">
    <property type="entry name" value="Cytosolic phospholipase A2 catalytic domain"/>
    <property type="match status" value="2"/>
</dbReference>
<evidence type="ECO:0000256" key="1">
    <source>
        <dbReference type="ARBA" id="ARBA00022801"/>
    </source>
</evidence>
<dbReference type="InterPro" id="IPR050301">
    <property type="entry name" value="NTE"/>
</dbReference>
<evidence type="ECO:0000256" key="3">
    <source>
        <dbReference type="ARBA" id="ARBA00023098"/>
    </source>
</evidence>
<evidence type="ECO:0000256" key="4">
    <source>
        <dbReference type="PROSITE-ProRule" id="PRU01161"/>
    </source>
</evidence>
<feature type="short sequence motif" description="GXSXG" evidence="4">
    <location>
        <begin position="40"/>
        <end position="44"/>
    </location>
</feature>